<evidence type="ECO:0000256" key="5">
    <source>
        <dbReference type="ARBA" id="ARBA00022692"/>
    </source>
</evidence>
<organism evidence="9 10">
    <name type="scientific">Alkalibaculum sporogenes</name>
    <dbReference type="NCBI Taxonomy" id="2655001"/>
    <lineage>
        <taxon>Bacteria</taxon>
        <taxon>Bacillati</taxon>
        <taxon>Bacillota</taxon>
        <taxon>Clostridia</taxon>
        <taxon>Eubacteriales</taxon>
        <taxon>Eubacteriaceae</taxon>
        <taxon>Alkalibaculum</taxon>
    </lineage>
</organism>
<keyword evidence="4" id="KW-1003">Cell membrane</keyword>
<gene>
    <name evidence="9" type="ORF">GC105_04020</name>
</gene>
<dbReference type="Pfam" id="PF01032">
    <property type="entry name" value="FecCD"/>
    <property type="match status" value="1"/>
</dbReference>
<dbReference type="GO" id="GO:0005886">
    <property type="term" value="C:plasma membrane"/>
    <property type="evidence" value="ECO:0007669"/>
    <property type="project" value="UniProtKB-SubCell"/>
</dbReference>
<dbReference type="GO" id="GO:0022857">
    <property type="term" value="F:transmembrane transporter activity"/>
    <property type="evidence" value="ECO:0007669"/>
    <property type="project" value="InterPro"/>
</dbReference>
<evidence type="ECO:0000313" key="9">
    <source>
        <dbReference type="EMBL" id="MPW24954.1"/>
    </source>
</evidence>
<dbReference type="EMBL" id="WHNX01000005">
    <property type="protein sequence ID" value="MPW24954.1"/>
    <property type="molecule type" value="Genomic_DNA"/>
</dbReference>
<evidence type="ECO:0000256" key="7">
    <source>
        <dbReference type="ARBA" id="ARBA00023136"/>
    </source>
</evidence>
<dbReference type="PANTHER" id="PTHR30472:SF25">
    <property type="entry name" value="ABC TRANSPORTER PERMEASE PROTEIN MJ0876-RELATED"/>
    <property type="match status" value="1"/>
</dbReference>
<comment type="similarity">
    <text evidence="2">Belongs to the binding-protein-dependent transport system permease family. FecCD subfamily.</text>
</comment>
<feature type="transmembrane region" description="Helical" evidence="8">
    <location>
        <begin position="165"/>
        <end position="186"/>
    </location>
</feature>
<feature type="transmembrane region" description="Helical" evidence="8">
    <location>
        <begin position="294"/>
        <end position="314"/>
    </location>
</feature>
<keyword evidence="5 8" id="KW-0812">Transmembrane</keyword>
<feature type="transmembrane region" description="Helical" evidence="8">
    <location>
        <begin position="321"/>
        <end position="342"/>
    </location>
</feature>
<dbReference type="Gene3D" id="1.10.3470.10">
    <property type="entry name" value="ABC transporter involved in vitamin B12 uptake, BtuC"/>
    <property type="match status" value="1"/>
</dbReference>
<feature type="transmembrane region" description="Helical" evidence="8">
    <location>
        <begin position="206"/>
        <end position="225"/>
    </location>
</feature>
<comment type="subcellular location">
    <subcellularLocation>
        <location evidence="1">Cell membrane</location>
        <topology evidence="1">Multi-pass membrane protein</topology>
    </subcellularLocation>
</comment>
<evidence type="ECO:0000313" key="10">
    <source>
        <dbReference type="Proteomes" id="UP000440004"/>
    </source>
</evidence>
<keyword evidence="6 8" id="KW-1133">Transmembrane helix</keyword>
<name>A0A6A7K6F3_9FIRM</name>
<dbReference type="AlphaFoldDB" id="A0A6A7K6F3"/>
<evidence type="ECO:0000256" key="8">
    <source>
        <dbReference type="SAM" id="Phobius"/>
    </source>
</evidence>
<evidence type="ECO:0000256" key="2">
    <source>
        <dbReference type="ARBA" id="ARBA00007935"/>
    </source>
</evidence>
<dbReference type="Proteomes" id="UP000440004">
    <property type="component" value="Unassembled WGS sequence"/>
</dbReference>
<evidence type="ECO:0000256" key="4">
    <source>
        <dbReference type="ARBA" id="ARBA00022475"/>
    </source>
</evidence>
<protein>
    <submittedName>
        <fullName evidence="9">Iron chelate uptake ABC transporter family permease subunit</fullName>
    </submittedName>
</protein>
<feature type="transmembrane region" description="Helical" evidence="8">
    <location>
        <begin position="133"/>
        <end position="153"/>
    </location>
</feature>
<keyword evidence="3" id="KW-0813">Transport</keyword>
<evidence type="ECO:0000256" key="6">
    <source>
        <dbReference type="ARBA" id="ARBA00022989"/>
    </source>
</evidence>
<dbReference type="InterPro" id="IPR000522">
    <property type="entry name" value="ABC_transptr_permease_BtuC"/>
</dbReference>
<feature type="transmembrane region" description="Helical" evidence="8">
    <location>
        <begin position="72"/>
        <end position="92"/>
    </location>
</feature>
<feature type="transmembrane region" description="Helical" evidence="8">
    <location>
        <begin position="104"/>
        <end position="127"/>
    </location>
</feature>
<keyword evidence="10" id="KW-1185">Reference proteome</keyword>
<reference evidence="9 10" key="1">
    <citation type="submission" date="2019-10" db="EMBL/GenBank/DDBJ databases">
        <title>Alkalibaculum tamaniensis sp.nov., a new alkaliphilic acetogen, isolated on methoxylated aromatics from a mud volcano.</title>
        <authorList>
            <person name="Khomyakova M.A."/>
            <person name="Merkel A.Y."/>
            <person name="Bonch-Osmolovskaya E.A."/>
            <person name="Slobodkin A.I."/>
        </authorList>
    </citation>
    <scope>NUCLEOTIDE SEQUENCE [LARGE SCALE GENOMIC DNA]</scope>
    <source>
        <strain evidence="9 10">M08DMB</strain>
    </source>
</reference>
<dbReference type="SUPFAM" id="SSF81345">
    <property type="entry name" value="ABC transporter involved in vitamin B12 uptake, BtuC"/>
    <property type="match status" value="1"/>
</dbReference>
<comment type="caution">
    <text evidence="9">The sequence shown here is derived from an EMBL/GenBank/DDBJ whole genome shotgun (WGS) entry which is preliminary data.</text>
</comment>
<feature type="transmembrane region" description="Helical" evidence="8">
    <location>
        <begin position="255"/>
        <end position="282"/>
    </location>
</feature>
<sequence>MNQAVSENRKLYTNLIKKRIILIFTLLIVTGLLVILNISIGSSHISVHEILNVLFTGAGDGHNKMIIMDIRLPMALMAVVVGASLGVGGCEIQTILRNPIASPYTLGISAAASFGAAMGLILNANLFHVSDTLVVTANSFAFALLVAFAIYIFSRQRQIGKTAIILFGVALNFLFSSLTMILQYIANEDELQSLIFWNFGSLLKTTWSKFYIVLAVLIICFVILFKNAWKLTAMTLDDTKARSIGVDTAKVRRTVIFITSLLSAIAVCFVGTIGFIGLIAPHIARQLVGEDQRFFMPLSALTGAFVMSLAFVVSKLIIRGVILPIGLVTSVIGIPFFITIIFSKMRSM</sequence>
<dbReference type="CDD" id="cd06550">
    <property type="entry name" value="TM_ABC_iron-siderophores_like"/>
    <property type="match status" value="1"/>
</dbReference>
<feature type="transmembrane region" description="Helical" evidence="8">
    <location>
        <begin position="20"/>
        <end position="40"/>
    </location>
</feature>
<proteinExistence type="inferred from homology"/>
<dbReference type="FunFam" id="1.10.3470.10:FF:000001">
    <property type="entry name" value="Vitamin B12 ABC transporter permease BtuC"/>
    <property type="match status" value="1"/>
</dbReference>
<evidence type="ECO:0000256" key="3">
    <source>
        <dbReference type="ARBA" id="ARBA00022448"/>
    </source>
</evidence>
<dbReference type="InterPro" id="IPR037294">
    <property type="entry name" value="ABC_BtuC-like"/>
</dbReference>
<accession>A0A6A7K6F3</accession>
<dbReference type="PANTHER" id="PTHR30472">
    <property type="entry name" value="FERRIC ENTEROBACTIN TRANSPORT SYSTEM PERMEASE PROTEIN"/>
    <property type="match status" value="1"/>
</dbReference>
<evidence type="ECO:0000256" key="1">
    <source>
        <dbReference type="ARBA" id="ARBA00004651"/>
    </source>
</evidence>
<dbReference type="GO" id="GO:0033214">
    <property type="term" value="P:siderophore-iron import into cell"/>
    <property type="evidence" value="ECO:0007669"/>
    <property type="project" value="TreeGrafter"/>
</dbReference>
<keyword evidence="7 8" id="KW-0472">Membrane</keyword>